<keyword evidence="5 6" id="KW-0472">Membrane</keyword>
<feature type="transmembrane region" description="Helical" evidence="6">
    <location>
        <begin position="279"/>
        <end position="305"/>
    </location>
</feature>
<comment type="subcellular location">
    <subcellularLocation>
        <location evidence="1">Cell membrane</location>
        <topology evidence="1">Multi-pass membrane protein</topology>
    </subcellularLocation>
</comment>
<reference evidence="7 8" key="1">
    <citation type="journal article" date="2015" name="Infect. Genet. Evol.">
        <title>Genomic sequences of six botulinum neurotoxin-producing strains representing three clostridial species illustrate the mobility and diversity of botulinum neurotoxin genes.</title>
        <authorList>
            <person name="Smith T.J."/>
            <person name="Hill K.K."/>
            <person name="Xie G."/>
            <person name="Foley B.T."/>
            <person name="Williamson C.H."/>
            <person name="Foster J.T."/>
            <person name="Johnson S.L."/>
            <person name="Chertkov O."/>
            <person name="Teshima H."/>
            <person name="Gibbons H.S."/>
            <person name="Johnsky L.A."/>
            <person name="Karavis M.A."/>
            <person name="Smith L.A."/>
        </authorList>
    </citation>
    <scope>NUCLEOTIDE SEQUENCE [LARGE SCALE GENOMIC DNA]</scope>
    <source>
        <strain evidence="7">Sullivan</strain>
    </source>
</reference>
<feature type="transmembrane region" description="Helical" evidence="6">
    <location>
        <begin position="317"/>
        <end position="337"/>
    </location>
</feature>
<dbReference type="InterPro" id="IPR050833">
    <property type="entry name" value="Poly_Biosynth_Transport"/>
</dbReference>
<feature type="transmembrane region" description="Helical" evidence="6">
    <location>
        <begin position="89"/>
        <end position="113"/>
    </location>
</feature>
<name>A0A0A7FYX5_9CLOT</name>
<evidence type="ECO:0000256" key="5">
    <source>
        <dbReference type="ARBA" id="ARBA00023136"/>
    </source>
</evidence>
<accession>A0A0A7FYX5</accession>
<feature type="transmembrane region" description="Helical" evidence="6">
    <location>
        <begin position="446"/>
        <end position="467"/>
    </location>
</feature>
<dbReference type="HOGENOM" id="CLU_022017_2_1_9"/>
<evidence type="ECO:0000256" key="1">
    <source>
        <dbReference type="ARBA" id="ARBA00004651"/>
    </source>
</evidence>
<evidence type="ECO:0000313" key="7">
    <source>
        <dbReference type="EMBL" id="AIY84160.1"/>
    </source>
</evidence>
<dbReference type="PANTHER" id="PTHR30250">
    <property type="entry name" value="PST FAMILY PREDICTED COLANIC ACID TRANSPORTER"/>
    <property type="match status" value="1"/>
</dbReference>
<dbReference type="CDD" id="cd13124">
    <property type="entry name" value="MATE_SpoVB_like"/>
    <property type="match status" value="1"/>
</dbReference>
<evidence type="ECO:0000313" key="8">
    <source>
        <dbReference type="Proteomes" id="UP000030635"/>
    </source>
</evidence>
<dbReference type="AlphaFoldDB" id="A0A0A7FYX5"/>
<protein>
    <submittedName>
        <fullName evidence="7">Polysaccharide biosynthesis family protein</fullName>
    </submittedName>
</protein>
<dbReference type="KEGG" id="cbv:U729_1266"/>
<feature type="transmembrane region" description="Helical" evidence="6">
    <location>
        <begin position="185"/>
        <end position="207"/>
    </location>
</feature>
<gene>
    <name evidence="7" type="ORF">U729_1266</name>
</gene>
<evidence type="ECO:0000256" key="2">
    <source>
        <dbReference type="ARBA" id="ARBA00022475"/>
    </source>
</evidence>
<keyword evidence="8" id="KW-1185">Reference proteome</keyword>
<feature type="transmembrane region" description="Helical" evidence="6">
    <location>
        <begin position="479"/>
        <end position="501"/>
    </location>
</feature>
<sequence>MNKQSLIKGSLILGLAGIFAKVLGLFFRWPLIMLIGDEGIGLYQMSFPLYMFFVAIASGIPVAISKIVSENNAVGDIEGSFKVVKESTYLMLILGAGTTCFLFFFADSIISFLKWDSKAYYSLIGISFAPLIISIMTIFRGFFQGLQNMTPSGISQILEQVGRVVFGVGLAVLLLPKGIEYAAGGAAFGAAAGGLLGGIYLYIKYIFAKRSYGIKKVKSDPAVMNRILKIAIPISLGATVGTVMNLIDSIFIPRELLNAGFTTQQSTILYAQLTGKASVIVNIPMTLSMALSISVIPIIAEQFILGRRREVEKKVNLSIKLSSIIAIPCMFGMFFMAEPIMKLIFPGRYEGFEILRYLSLSLPFIILTQTTTSILQGVGKYILPVINLFIGCVLKLILTVTLVSMPQFNIYGAVIASIAAYIVTTLLNIILLKITLKTKIGVLGNVVKPILCSGIMIAGVLFSYIQILNHTNSNGLACIISIALGGIIYMVSIVAMKVFSAQEIMDRVYRK</sequence>
<feature type="transmembrane region" description="Helical" evidence="6">
    <location>
        <begin position="119"/>
        <end position="139"/>
    </location>
</feature>
<dbReference type="eggNOG" id="COG2244">
    <property type="taxonomic scope" value="Bacteria"/>
</dbReference>
<dbReference type="GO" id="GO:0005886">
    <property type="term" value="C:plasma membrane"/>
    <property type="evidence" value="ECO:0007669"/>
    <property type="project" value="UniProtKB-SubCell"/>
</dbReference>
<keyword evidence="2" id="KW-1003">Cell membrane</keyword>
<evidence type="ECO:0000256" key="4">
    <source>
        <dbReference type="ARBA" id="ARBA00022989"/>
    </source>
</evidence>
<feature type="transmembrane region" description="Helical" evidence="6">
    <location>
        <begin position="160"/>
        <end position="179"/>
    </location>
</feature>
<dbReference type="InterPro" id="IPR002797">
    <property type="entry name" value="Polysacc_synth"/>
</dbReference>
<organism evidence="7 8">
    <name type="scientific">Clostridium baratii str. Sullivan</name>
    <dbReference type="NCBI Taxonomy" id="1415775"/>
    <lineage>
        <taxon>Bacteria</taxon>
        <taxon>Bacillati</taxon>
        <taxon>Bacillota</taxon>
        <taxon>Clostridia</taxon>
        <taxon>Eubacteriales</taxon>
        <taxon>Clostridiaceae</taxon>
        <taxon>Clostridium</taxon>
    </lineage>
</organism>
<feature type="transmembrane region" description="Helical" evidence="6">
    <location>
        <begin position="357"/>
        <end position="375"/>
    </location>
</feature>
<dbReference type="OrthoDB" id="9775950at2"/>
<dbReference type="STRING" id="1561.NPD11_1733"/>
<feature type="transmembrane region" description="Helical" evidence="6">
    <location>
        <begin position="410"/>
        <end position="434"/>
    </location>
</feature>
<dbReference type="PANTHER" id="PTHR30250:SF21">
    <property type="entry name" value="LIPID II FLIPPASE MURJ"/>
    <property type="match status" value="1"/>
</dbReference>
<keyword evidence="3 6" id="KW-0812">Transmembrane</keyword>
<feature type="transmembrane region" description="Helical" evidence="6">
    <location>
        <begin position="47"/>
        <end position="68"/>
    </location>
</feature>
<feature type="transmembrane region" description="Helical" evidence="6">
    <location>
        <begin position="227"/>
        <end position="247"/>
    </location>
</feature>
<dbReference type="InterPro" id="IPR024923">
    <property type="entry name" value="PG_synth_SpoVB"/>
</dbReference>
<feature type="transmembrane region" description="Helical" evidence="6">
    <location>
        <begin position="382"/>
        <end position="404"/>
    </location>
</feature>
<dbReference type="EMBL" id="CP006905">
    <property type="protein sequence ID" value="AIY84160.1"/>
    <property type="molecule type" value="Genomic_DNA"/>
</dbReference>
<dbReference type="RefSeq" id="WP_039312618.1">
    <property type="nucleotide sequence ID" value="NZ_CP006905.1"/>
</dbReference>
<evidence type="ECO:0000256" key="6">
    <source>
        <dbReference type="SAM" id="Phobius"/>
    </source>
</evidence>
<evidence type="ECO:0000256" key="3">
    <source>
        <dbReference type="ARBA" id="ARBA00022692"/>
    </source>
</evidence>
<dbReference type="PIRSF" id="PIRSF038958">
    <property type="entry name" value="PG_synth_SpoVB"/>
    <property type="match status" value="1"/>
</dbReference>
<dbReference type="Proteomes" id="UP000030635">
    <property type="component" value="Chromosome"/>
</dbReference>
<proteinExistence type="predicted"/>
<feature type="transmembrane region" description="Helical" evidence="6">
    <location>
        <begin position="12"/>
        <end position="35"/>
    </location>
</feature>
<dbReference type="Pfam" id="PF01943">
    <property type="entry name" value="Polysacc_synt"/>
    <property type="match status" value="1"/>
</dbReference>
<keyword evidence="4 6" id="KW-1133">Transmembrane helix</keyword>